<dbReference type="AlphaFoldDB" id="A0A853FYZ7"/>
<organism evidence="5 6">
    <name type="scientific">Parapusillimonas granuli</name>
    <dbReference type="NCBI Taxonomy" id="380911"/>
    <lineage>
        <taxon>Bacteria</taxon>
        <taxon>Pseudomonadati</taxon>
        <taxon>Pseudomonadota</taxon>
        <taxon>Betaproteobacteria</taxon>
        <taxon>Burkholderiales</taxon>
        <taxon>Alcaligenaceae</taxon>
        <taxon>Parapusillimonas</taxon>
    </lineage>
</organism>
<dbReference type="PANTHER" id="PTHR43201:SF5">
    <property type="entry name" value="MEDIUM-CHAIN ACYL-COA LIGASE ACSF2, MITOCHONDRIAL"/>
    <property type="match status" value="1"/>
</dbReference>
<dbReference type="GO" id="GO:0031956">
    <property type="term" value="F:medium-chain fatty acid-CoA ligase activity"/>
    <property type="evidence" value="ECO:0007669"/>
    <property type="project" value="TreeGrafter"/>
</dbReference>
<dbReference type="Gene3D" id="3.30.300.30">
    <property type="match status" value="1"/>
</dbReference>
<comment type="similarity">
    <text evidence="1">Belongs to the ATP-dependent AMP-binding enzyme family.</text>
</comment>
<feature type="domain" description="AMP-dependent synthetase/ligase" evidence="3">
    <location>
        <begin position="14"/>
        <end position="376"/>
    </location>
</feature>
<dbReference type="InterPro" id="IPR000873">
    <property type="entry name" value="AMP-dep_synth/lig_dom"/>
</dbReference>
<evidence type="ECO:0000259" key="3">
    <source>
        <dbReference type="Pfam" id="PF00501"/>
    </source>
</evidence>
<dbReference type="PANTHER" id="PTHR43201">
    <property type="entry name" value="ACYL-COA SYNTHETASE"/>
    <property type="match status" value="1"/>
</dbReference>
<name>A0A853FYZ7_9BURK</name>
<dbReference type="RefSeq" id="WP_180154618.1">
    <property type="nucleotide sequence ID" value="NZ_JACCEM010000004.1"/>
</dbReference>
<sequence>MNDSASLSAIIGKAARHFSGRECLTYGQRRWTFAEFNAQACAIAAGLAARLERGSRVCLFMSNRPEYVLLQFALEQAGLVRVPLNMRFTAREVGTVLEDCGASAVFFDSATSDRAAALASEMPGLWWCQVDGCDATGGPAWPAVARTEGRVADLSRPDDLCTINYTSGTSGKPKGVMLTRRNWSAVYRNMLIDRDMRHDDVVAHIGPLTHASGTYFVPWYLRGARNVIIEGGSVEGLLETIQRERVTVFTCVPTVLTRIVNHPDIDRYDLTSLRAIGYGAEPISHNTLSKALDRFGPILTQNYGLTEAMMTVATLGPADHFLPDQEGKRGTQRVGCIGKPYTFVEVVLRNEDGVPVPVGEVGEITIRSEHVMQGYWNRPDETARALRDGWLWSGDLAYCDGQGFITISGRSKDMLISGGFNIYPAEVEAVLTSHPRVLEAAVLGIPDPDWGEAAVAFIAPVANETLTAGQLADYCKSLLGFKTPRHFHFVDAIPKNANGKIDRPKLKAEALNLGKTAHV</sequence>
<proteinExistence type="inferred from homology"/>
<evidence type="ECO:0000256" key="1">
    <source>
        <dbReference type="ARBA" id="ARBA00006432"/>
    </source>
</evidence>
<evidence type="ECO:0000256" key="2">
    <source>
        <dbReference type="ARBA" id="ARBA00022598"/>
    </source>
</evidence>
<dbReference type="Pfam" id="PF13193">
    <property type="entry name" value="AMP-binding_C"/>
    <property type="match status" value="1"/>
</dbReference>
<gene>
    <name evidence="5" type="ORF">H0A72_08355</name>
</gene>
<reference evidence="5 6" key="1">
    <citation type="submission" date="2020-07" db="EMBL/GenBank/DDBJ databases">
        <title>Taxonomic revisions and descriptions of new bacterial species based on genomic comparisons in the high-G+C-content subgroup of the family Alcaligenaceae.</title>
        <authorList>
            <person name="Szabo A."/>
            <person name="Felfoldi T."/>
        </authorList>
    </citation>
    <scope>NUCLEOTIDE SEQUENCE [LARGE SCALE GENOMIC DNA]</scope>
    <source>
        <strain evidence="5 6">LMG 24012</strain>
    </source>
</reference>
<dbReference type="PROSITE" id="PS00455">
    <property type="entry name" value="AMP_BINDING"/>
    <property type="match status" value="1"/>
</dbReference>
<dbReference type="InterPro" id="IPR020845">
    <property type="entry name" value="AMP-binding_CS"/>
</dbReference>
<dbReference type="InterPro" id="IPR045851">
    <property type="entry name" value="AMP-bd_C_sf"/>
</dbReference>
<dbReference type="EMBL" id="JACCEM010000004">
    <property type="protein sequence ID" value="NYT49317.1"/>
    <property type="molecule type" value="Genomic_DNA"/>
</dbReference>
<dbReference type="InterPro" id="IPR042099">
    <property type="entry name" value="ANL_N_sf"/>
</dbReference>
<keyword evidence="6" id="KW-1185">Reference proteome</keyword>
<dbReference type="Pfam" id="PF00501">
    <property type="entry name" value="AMP-binding"/>
    <property type="match status" value="1"/>
</dbReference>
<protein>
    <submittedName>
        <fullName evidence="5">AMP-binding protein</fullName>
    </submittedName>
</protein>
<evidence type="ECO:0000313" key="5">
    <source>
        <dbReference type="EMBL" id="NYT49317.1"/>
    </source>
</evidence>
<dbReference type="GO" id="GO:0006631">
    <property type="term" value="P:fatty acid metabolic process"/>
    <property type="evidence" value="ECO:0007669"/>
    <property type="project" value="TreeGrafter"/>
</dbReference>
<evidence type="ECO:0000259" key="4">
    <source>
        <dbReference type="Pfam" id="PF13193"/>
    </source>
</evidence>
<accession>A0A853FYZ7</accession>
<dbReference type="SUPFAM" id="SSF56801">
    <property type="entry name" value="Acetyl-CoA synthetase-like"/>
    <property type="match status" value="1"/>
</dbReference>
<evidence type="ECO:0000313" key="6">
    <source>
        <dbReference type="Proteomes" id="UP000559809"/>
    </source>
</evidence>
<feature type="domain" description="AMP-binding enzyme C-terminal" evidence="4">
    <location>
        <begin position="426"/>
        <end position="500"/>
    </location>
</feature>
<dbReference type="Proteomes" id="UP000559809">
    <property type="component" value="Unassembled WGS sequence"/>
</dbReference>
<dbReference type="InterPro" id="IPR025110">
    <property type="entry name" value="AMP-bd_C"/>
</dbReference>
<dbReference type="Gene3D" id="3.40.50.12780">
    <property type="entry name" value="N-terminal domain of ligase-like"/>
    <property type="match status" value="1"/>
</dbReference>
<keyword evidence="2" id="KW-0436">Ligase</keyword>
<comment type="caution">
    <text evidence="5">The sequence shown here is derived from an EMBL/GenBank/DDBJ whole genome shotgun (WGS) entry which is preliminary data.</text>
</comment>